<evidence type="ECO:0000256" key="2">
    <source>
        <dbReference type="ARBA" id="ARBA00007998"/>
    </source>
</evidence>
<feature type="transmembrane region" description="Helical" evidence="8">
    <location>
        <begin position="311"/>
        <end position="330"/>
    </location>
</feature>
<dbReference type="InterPro" id="IPR004761">
    <property type="entry name" value="Spore_GerAB"/>
</dbReference>
<keyword evidence="3" id="KW-0813">Transport</keyword>
<comment type="subcellular location">
    <subcellularLocation>
        <location evidence="1">Membrane</location>
        <topology evidence="1">Multi-pass membrane protein</topology>
    </subcellularLocation>
</comment>
<proteinExistence type="inferred from homology"/>
<comment type="similarity">
    <text evidence="2">Belongs to the amino acid-polyamine-organocation (APC) superfamily. Spore germination protein (SGP) (TC 2.A.3.9) family.</text>
</comment>
<evidence type="ECO:0000256" key="1">
    <source>
        <dbReference type="ARBA" id="ARBA00004141"/>
    </source>
</evidence>
<protein>
    <submittedName>
        <fullName evidence="9">Endospore germination permease</fullName>
    </submittedName>
</protein>
<evidence type="ECO:0000256" key="4">
    <source>
        <dbReference type="ARBA" id="ARBA00022544"/>
    </source>
</evidence>
<dbReference type="RefSeq" id="WP_213124759.1">
    <property type="nucleotide sequence ID" value="NZ_JAGYPG010000002.1"/>
</dbReference>
<feature type="transmembrane region" description="Helical" evidence="8">
    <location>
        <begin position="187"/>
        <end position="210"/>
    </location>
</feature>
<dbReference type="Gene3D" id="1.20.1740.10">
    <property type="entry name" value="Amino acid/polyamine transporter I"/>
    <property type="match status" value="1"/>
</dbReference>
<evidence type="ECO:0000313" key="10">
    <source>
        <dbReference type="Proteomes" id="UP000681414"/>
    </source>
</evidence>
<evidence type="ECO:0000256" key="7">
    <source>
        <dbReference type="ARBA" id="ARBA00023136"/>
    </source>
</evidence>
<accession>A0A942TD62</accession>
<dbReference type="GO" id="GO:0016020">
    <property type="term" value="C:membrane"/>
    <property type="evidence" value="ECO:0007669"/>
    <property type="project" value="UniProtKB-SubCell"/>
</dbReference>
<feature type="transmembrane region" description="Helical" evidence="8">
    <location>
        <begin position="342"/>
        <end position="360"/>
    </location>
</feature>
<keyword evidence="4" id="KW-0309">Germination</keyword>
<feature type="transmembrane region" description="Helical" evidence="8">
    <location>
        <begin position="146"/>
        <end position="167"/>
    </location>
</feature>
<feature type="transmembrane region" description="Helical" evidence="8">
    <location>
        <begin position="12"/>
        <end position="36"/>
    </location>
</feature>
<feature type="transmembrane region" description="Helical" evidence="8">
    <location>
        <begin position="222"/>
        <end position="245"/>
    </location>
</feature>
<dbReference type="PANTHER" id="PTHR34975:SF2">
    <property type="entry name" value="SPORE GERMINATION PROTEIN A2"/>
    <property type="match status" value="1"/>
</dbReference>
<dbReference type="NCBIfam" id="TIGR00912">
    <property type="entry name" value="2A0309"/>
    <property type="match status" value="1"/>
</dbReference>
<dbReference type="AlphaFoldDB" id="A0A942TD62"/>
<dbReference type="PANTHER" id="PTHR34975">
    <property type="entry name" value="SPORE GERMINATION PROTEIN A2"/>
    <property type="match status" value="1"/>
</dbReference>
<keyword evidence="7 8" id="KW-0472">Membrane</keyword>
<feature type="transmembrane region" description="Helical" evidence="8">
    <location>
        <begin position="42"/>
        <end position="61"/>
    </location>
</feature>
<dbReference type="EMBL" id="JAGYPG010000002">
    <property type="protein sequence ID" value="MBS4195548.1"/>
    <property type="molecule type" value="Genomic_DNA"/>
</dbReference>
<dbReference type="GO" id="GO:0009847">
    <property type="term" value="P:spore germination"/>
    <property type="evidence" value="ECO:0007669"/>
    <property type="project" value="InterPro"/>
</dbReference>
<dbReference type="Proteomes" id="UP000681414">
    <property type="component" value="Unassembled WGS sequence"/>
</dbReference>
<evidence type="ECO:0000256" key="3">
    <source>
        <dbReference type="ARBA" id="ARBA00022448"/>
    </source>
</evidence>
<organism evidence="9 10">
    <name type="scientific">Lederbergia citri</name>
    <dbReference type="NCBI Taxonomy" id="2833580"/>
    <lineage>
        <taxon>Bacteria</taxon>
        <taxon>Bacillati</taxon>
        <taxon>Bacillota</taxon>
        <taxon>Bacilli</taxon>
        <taxon>Bacillales</taxon>
        <taxon>Bacillaceae</taxon>
        <taxon>Lederbergia</taxon>
    </lineage>
</organism>
<keyword evidence="5 8" id="KW-0812">Transmembrane</keyword>
<gene>
    <name evidence="9" type="ORF">KHA97_10810</name>
</gene>
<evidence type="ECO:0000256" key="5">
    <source>
        <dbReference type="ARBA" id="ARBA00022692"/>
    </source>
</evidence>
<feature type="transmembrane region" description="Helical" evidence="8">
    <location>
        <begin position="81"/>
        <end position="102"/>
    </location>
</feature>
<reference evidence="9 10" key="1">
    <citation type="submission" date="2021-05" db="EMBL/GenBank/DDBJ databases">
        <title>Novel Bacillus species.</title>
        <authorList>
            <person name="Liu G."/>
        </authorList>
    </citation>
    <scope>NUCLEOTIDE SEQUENCE [LARGE SCALE GENOMIC DNA]</scope>
    <source>
        <strain evidence="10">FJAT-49780</strain>
    </source>
</reference>
<evidence type="ECO:0000313" key="9">
    <source>
        <dbReference type="EMBL" id="MBS4195548.1"/>
    </source>
</evidence>
<keyword evidence="10" id="KW-1185">Reference proteome</keyword>
<feature type="transmembrane region" description="Helical" evidence="8">
    <location>
        <begin position="108"/>
        <end position="134"/>
    </location>
</feature>
<dbReference type="Pfam" id="PF03845">
    <property type="entry name" value="Spore_permease"/>
    <property type="match status" value="1"/>
</dbReference>
<evidence type="ECO:0000256" key="6">
    <source>
        <dbReference type="ARBA" id="ARBA00022989"/>
    </source>
</evidence>
<sequence>MEQTREITAVQTAAILISTIIGVGVLNLPLIAVQAADTGAPLLTLIAVFLGFIGLYIMTKLGMRFPDQSIIGYSQIVLGKWIGRMYGIMIILFFTFLTAMASREFGEVVVAAVLKNTPIEVTVIVMLLMAAIFTRDDINTFAYIHNFYVPAILVPALIIVVLSFTNANTLYFQPIFQPLIANNLKQVFIGTLTVTALFQGSFIITIIIPYMQKTGKAMKSAIWGIGISGILYVMIIFATLSVFGVDEMKNLMWPTLELARATSLPGNILQRLDVVFLAIWVTAVFTTIFSSYMLTIHSLSQFFRMQGQKTLSLFLLPIVFFIAMIPHNMFQMYDVIKIVGRLGLLLTIVIPIFIFIMAIIRKLPKSKGGT</sequence>
<comment type="caution">
    <text evidence="9">The sequence shown here is derived from an EMBL/GenBank/DDBJ whole genome shotgun (WGS) entry which is preliminary data.</text>
</comment>
<evidence type="ECO:0000256" key="8">
    <source>
        <dbReference type="SAM" id="Phobius"/>
    </source>
</evidence>
<feature type="transmembrane region" description="Helical" evidence="8">
    <location>
        <begin position="274"/>
        <end position="299"/>
    </location>
</feature>
<keyword evidence="6 8" id="KW-1133">Transmembrane helix</keyword>
<name>A0A942TD62_9BACI</name>